<accession>M6UJY6</accession>
<protein>
    <submittedName>
        <fullName evidence="1">Uncharacterized protein</fullName>
    </submittedName>
</protein>
<dbReference type="AlphaFoldDB" id="M6UJY6"/>
<organism evidence="1 2">
    <name type="scientific">Leptospira santarosai str. ZUN179</name>
    <dbReference type="NCBI Taxonomy" id="1049985"/>
    <lineage>
        <taxon>Bacteria</taxon>
        <taxon>Pseudomonadati</taxon>
        <taxon>Spirochaetota</taxon>
        <taxon>Spirochaetia</taxon>
        <taxon>Leptospirales</taxon>
        <taxon>Leptospiraceae</taxon>
        <taxon>Leptospira</taxon>
    </lineage>
</organism>
<comment type="caution">
    <text evidence="1">The sequence shown here is derived from an EMBL/GenBank/DDBJ whole genome shotgun (WGS) entry which is preliminary data.</text>
</comment>
<dbReference type="Proteomes" id="UP000012160">
    <property type="component" value="Unassembled WGS sequence"/>
</dbReference>
<name>M6UJY6_9LEPT</name>
<evidence type="ECO:0000313" key="1">
    <source>
        <dbReference type="EMBL" id="EMO44865.1"/>
    </source>
</evidence>
<sequence>MKRFPMGRVWKLSETLSYGSRLETQRNAFLWVAFQVLIKILDSFPNSPQKNGFSRELSEKILYSKP</sequence>
<evidence type="ECO:0000313" key="2">
    <source>
        <dbReference type="Proteomes" id="UP000012160"/>
    </source>
</evidence>
<dbReference type="EMBL" id="AHOQ02000037">
    <property type="protein sequence ID" value="EMO44865.1"/>
    <property type="molecule type" value="Genomic_DNA"/>
</dbReference>
<proteinExistence type="predicted"/>
<dbReference type="RefSeq" id="WP_004486206.1">
    <property type="nucleotide sequence ID" value="NZ_AHOQ02000037.1"/>
</dbReference>
<gene>
    <name evidence="1" type="ORF">LEP1GSC187_2564</name>
</gene>
<reference evidence="1 2" key="1">
    <citation type="submission" date="2013-01" db="EMBL/GenBank/DDBJ databases">
        <authorList>
            <person name="Harkins D.M."/>
            <person name="Durkin A.S."/>
            <person name="Brinkac L.M."/>
            <person name="Haft D.H."/>
            <person name="Selengut J.D."/>
            <person name="Sanka R."/>
            <person name="DePew J."/>
            <person name="Purushe J."/>
            <person name="Matthias M.A."/>
            <person name="Vinetz J.M."/>
            <person name="Sutton G.G."/>
            <person name="Nierman W.C."/>
            <person name="Fouts D.E."/>
        </authorList>
    </citation>
    <scope>NUCLEOTIDE SEQUENCE [LARGE SCALE GENOMIC DNA]</scope>
    <source>
        <strain evidence="1 2">ZUN179</strain>
    </source>
</reference>